<protein>
    <submittedName>
        <fullName evidence="1">Uncharacterized protein</fullName>
    </submittedName>
</protein>
<comment type="caution">
    <text evidence="1">The sequence shown here is derived from an EMBL/GenBank/DDBJ whole genome shotgun (WGS) entry which is preliminary data.</text>
</comment>
<dbReference type="Proteomes" id="UP000032247">
    <property type="component" value="Unassembled WGS sequence"/>
</dbReference>
<sequence>MFNPSDWYITPQEYERAAKNGIDKIRLERRIRFSGWDKERAITTPVKKRKPKSKWADVAVSNGIHRNLFFARVNRLGWDEEKAATTPASDVRENMKKVQKHSSRNKHYRHSPELIALAESNGIKYLTYINRVNNCGMDPYEAAVTPLRTRKEVAELGRKAFQEKYGDVNGLFFQKRRATN</sequence>
<dbReference type="PATRIC" id="fig|1423.173.peg.265"/>
<evidence type="ECO:0000313" key="1">
    <source>
        <dbReference type="EMBL" id="KIU13141.1"/>
    </source>
</evidence>
<name>A0A0D1LBA5_BACIU</name>
<accession>A0A0D1LBA5</accession>
<evidence type="ECO:0000313" key="2">
    <source>
        <dbReference type="Proteomes" id="UP000032247"/>
    </source>
</evidence>
<dbReference type="AlphaFoldDB" id="A0A0D1LBA5"/>
<dbReference type="EMBL" id="JXBC01000001">
    <property type="protein sequence ID" value="KIU13141.1"/>
    <property type="molecule type" value="Genomic_DNA"/>
</dbReference>
<proteinExistence type="predicted"/>
<gene>
    <name evidence="1" type="ORF">SC09_Contig17orf00309</name>
</gene>
<reference evidence="1 2" key="1">
    <citation type="submission" date="2014-12" db="EMBL/GenBank/DDBJ databases">
        <title>Comparative genome analysis of Bacillus coagulans HM-08, Clostridium butyricum HM-68, Bacillus subtilis HM-66 and Bacillus licheniformis BL-09.</title>
        <authorList>
            <person name="Zhang H."/>
        </authorList>
    </citation>
    <scope>NUCLEOTIDE SEQUENCE [LARGE SCALE GENOMIC DNA]</scope>
    <source>
        <strain evidence="1 2">HM-66</strain>
    </source>
</reference>
<organism evidence="1 2">
    <name type="scientific">Bacillus subtilis</name>
    <dbReference type="NCBI Taxonomy" id="1423"/>
    <lineage>
        <taxon>Bacteria</taxon>
        <taxon>Bacillati</taxon>
        <taxon>Bacillota</taxon>
        <taxon>Bacilli</taxon>
        <taxon>Bacillales</taxon>
        <taxon>Bacillaceae</taxon>
        <taxon>Bacillus</taxon>
    </lineage>
</organism>